<keyword evidence="3" id="KW-0068">Autocatalytic cleavage</keyword>
<proteinExistence type="predicted"/>
<keyword evidence="9" id="KW-1185">Reference proteome</keyword>
<gene>
    <name evidence="8" type="ORF">F0L46_05360</name>
</gene>
<dbReference type="PANTHER" id="PTHR10188">
    <property type="entry name" value="L-ASPARAGINASE"/>
    <property type="match status" value="1"/>
</dbReference>
<dbReference type="GO" id="GO:0016811">
    <property type="term" value="F:hydrolase activity, acting on carbon-nitrogen (but not peptide) bonds, in linear amides"/>
    <property type="evidence" value="ECO:0007669"/>
    <property type="project" value="UniProtKB-ARBA"/>
</dbReference>
<feature type="active site" description="Nucleophile" evidence="5">
    <location>
        <position position="173"/>
    </location>
</feature>
<dbReference type="AlphaFoldDB" id="A0A5B2VRV2"/>
<evidence type="ECO:0000256" key="6">
    <source>
        <dbReference type="PIRSR" id="PIRSR600246-2"/>
    </source>
</evidence>
<name>A0A5B2VRV2_9HYPH</name>
<protein>
    <recommendedName>
        <fullName evidence="4">Isoaspartyl peptidase</fullName>
    </recommendedName>
</protein>
<reference evidence="8 9" key="1">
    <citation type="submission" date="2019-09" db="EMBL/GenBank/DDBJ databases">
        <title>Salinarimonas rosea gen. nov., sp. nov., a new member of the a-2 subgroup of the Proteobacteria.</title>
        <authorList>
            <person name="Liu J."/>
        </authorList>
    </citation>
    <scope>NUCLEOTIDE SEQUENCE [LARGE SCALE GENOMIC DNA]</scope>
    <source>
        <strain evidence="8 9">BN140002</strain>
    </source>
</reference>
<evidence type="ECO:0000256" key="2">
    <source>
        <dbReference type="ARBA" id="ARBA00022801"/>
    </source>
</evidence>
<feature type="binding site" evidence="6">
    <location>
        <begin position="224"/>
        <end position="227"/>
    </location>
    <ligand>
        <name>substrate</name>
    </ligand>
</feature>
<keyword evidence="1" id="KW-0645">Protease</keyword>
<keyword evidence="2" id="KW-0378">Hydrolase</keyword>
<sequence length="310" mass="31990">MPPTLLIHGGAGAIERGKSTPEHEAALRSALDEALAAGQAVLDAGGPALDAVIASVRVMEESPLFNAGRGAALTCEGTIEHDASVMDGAERRAGAVSATKRIRSPILAARAVMERSPHVHLTADGAEAFARSIGLEIVPEWWFFTPERQAALERVQAAERGESGASERDRHGTVGAVALDSAGHLAAATSTGGRANQWPGRVGDTPVLGAGTYADDRTIAYSGTGHGETFMRLVLGHRLACLVELAGMPLPQASAQVLDELAALGGTGGFIALDARGEAVMPHNTPGMYRGIARGGRRAVAIFGDETIDA</sequence>
<evidence type="ECO:0000313" key="8">
    <source>
        <dbReference type="EMBL" id="KAA2241066.1"/>
    </source>
</evidence>
<dbReference type="Gene3D" id="3.60.20.30">
    <property type="entry name" value="(Glycosyl)asparaginase"/>
    <property type="match status" value="1"/>
</dbReference>
<evidence type="ECO:0000256" key="7">
    <source>
        <dbReference type="PIRSR" id="PIRSR600246-3"/>
    </source>
</evidence>
<evidence type="ECO:0000313" key="9">
    <source>
        <dbReference type="Proteomes" id="UP000323142"/>
    </source>
</evidence>
<dbReference type="GO" id="GO:0006508">
    <property type="term" value="P:proteolysis"/>
    <property type="evidence" value="ECO:0007669"/>
    <property type="project" value="UniProtKB-KW"/>
</dbReference>
<dbReference type="InterPro" id="IPR000246">
    <property type="entry name" value="Peptidase_T2"/>
</dbReference>
<dbReference type="PANTHER" id="PTHR10188:SF6">
    <property type="entry name" value="N(4)-(BETA-N-ACETYLGLUCOSAMINYL)-L-ASPARAGINASE"/>
    <property type="match status" value="1"/>
</dbReference>
<organism evidence="8 9">
    <name type="scientific">Salinarimonas soli</name>
    <dbReference type="NCBI Taxonomy" id="1638099"/>
    <lineage>
        <taxon>Bacteria</taxon>
        <taxon>Pseudomonadati</taxon>
        <taxon>Pseudomonadota</taxon>
        <taxon>Alphaproteobacteria</taxon>
        <taxon>Hyphomicrobiales</taxon>
        <taxon>Salinarimonadaceae</taxon>
        <taxon>Salinarimonas</taxon>
    </lineage>
</organism>
<dbReference type="RefSeq" id="WP_149816022.1">
    <property type="nucleotide sequence ID" value="NZ_VUOA01000010.1"/>
</dbReference>
<dbReference type="SUPFAM" id="SSF56235">
    <property type="entry name" value="N-terminal nucleophile aminohydrolases (Ntn hydrolases)"/>
    <property type="match status" value="1"/>
</dbReference>
<feature type="site" description="Cleavage; by autolysis" evidence="7">
    <location>
        <begin position="172"/>
        <end position="173"/>
    </location>
</feature>
<dbReference type="InterPro" id="IPR029055">
    <property type="entry name" value="Ntn_hydrolases_N"/>
</dbReference>
<dbReference type="Proteomes" id="UP000323142">
    <property type="component" value="Unassembled WGS sequence"/>
</dbReference>
<dbReference type="EMBL" id="VUOA01000010">
    <property type="protein sequence ID" value="KAA2241066.1"/>
    <property type="molecule type" value="Genomic_DNA"/>
</dbReference>
<reference evidence="8 9" key="2">
    <citation type="submission" date="2019-09" db="EMBL/GenBank/DDBJ databases">
        <authorList>
            <person name="Jin C."/>
        </authorList>
    </citation>
    <scope>NUCLEOTIDE SEQUENCE [LARGE SCALE GENOMIC DNA]</scope>
    <source>
        <strain evidence="8 9">BN140002</strain>
    </source>
</reference>
<dbReference type="GO" id="GO:0008233">
    <property type="term" value="F:peptidase activity"/>
    <property type="evidence" value="ECO:0007669"/>
    <property type="project" value="UniProtKB-KW"/>
</dbReference>
<evidence type="ECO:0000256" key="1">
    <source>
        <dbReference type="ARBA" id="ARBA00022670"/>
    </source>
</evidence>
<dbReference type="CDD" id="cd04701">
    <property type="entry name" value="Asparaginase_2"/>
    <property type="match status" value="1"/>
</dbReference>
<evidence type="ECO:0000256" key="3">
    <source>
        <dbReference type="ARBA" id="ARBA00022813"/>
    </source>
</evidence>
<feature type="binding site" evidence="6">
    <location>
        <begin position="201"/>
        <end position="204"/>
    </location>
    <ligand>
        <name>substrate</name>
    </ligand>
</feature>
<dbReference type="OrthoDB" id="9780217at2"/>
<comment type="caution">
    <text evidence="8">The sequence shown here is derived from an EMBL/GenBank/DDBJ whole genome shotgun (WGS) entry which is preliminary data.</text>
</comment>
<dbReference type="FunFam" id="3.60.20.30:FF:000001">
    <property type="entry name" value="Isoaspartyl peptidase/L-asparaginase"/>
    <property type="match status" value="1"/>
</dbReference>
<evidence type="ECO:0000256" key="5">
    <source>
        <dbReference type="PIRSR" id="PIRSR600246-1"/>
    </source>
</evidence>
<evidence type="ECO:0000256" key="4">
    <source>
        <dbReference type="ARBA" id="ARBA00069124"/>
    </source>
</evidence>
<accession>A0A5B2VRV2</accession>
<dbReference type="Pfam" id="PF01112">
    <property type="entry name" value="Asparaginase_2"/>
    <property type="match status" value="1"/>
</dbReference>